<comment type="caution">
    <text evidence="4">The sequence shown here is derived from an EMBL/GenBank/DDBJ whole genome shotgun (WGS) entry which is preliminary data.</text>
</comment>
<gene>
    <name evidence="4" type="ORF">Ahy_A07g032857</name>
</gene>
<evidence type="ECO:0000256" key="1">
    <source>
        <dbReference type="ARBA" id="ARBA00006765"/>
    </source>
</evidence>
<dbReference type="InterPro" id="IPR007736">
    <property type="entry name" value="Caleosin-related"/>
</dbReference>
<feature type="compositionally biased region" description="Basic and acidic residues" evidence="3">
    <location>
        <begin position="223"/>
        <end position="240"/>
    </location>
</feature>
<comment type="similarity">
    <text evidence="1">Belongs to the caleosin family.</text>
</comment>
<keyword evidence="5" id="KW-1185">Reference proteome</keyword>
<dbReference type="PANTHER" id="PTHR31495">
    <property type="entry name" value="PEROXYGENASE 3-RELATED"/>
    <property type="match status" value="1"/>
</dbReference>
<dbReference type="Pfam" id="PF05042">
    <property type="entry name" value="Caleosin"/>
    <property type="match status" value="1"/>
</dbReference>
<sequence length="280" mass="31515">MAATSATENRTLKGVGGGAEEKPIPLHENVMQKHAAFFDTNHDGVIYPWETYKGTQWMKTSSNPTNPHNHPQQTPIYTKYTLKLQVPNAASPEEDDVPPRPLQGKLARVFPEACYTSEPTPAQEHLAPTVGPDLLNPFFLYPVHFLSPLFCRTQTMADEHSRAPSDVNPPEMLAINEALRAENQRMAELLRQMKNAHAKGERKNAEQNKYKENATNLYSSSATKREEKTKHYMQMDRTKTQDSQPTISVANVTPSRTSPSRPTCEVTSLNQRPDHKNPFP</sequence>
<protein>
    <submittedName>
        <fullName evidence="4">Uncharacterized protein</fullName>
    </submittedName>
</protein>
<organism evidence="4 5">
    <name type="scientific">Arachis hypogaea</name>
    <name type="common">Peanut</name>
    <dbReference type="NCBI Taxonomy" id="3818"/>
    <lineage>
        <taxon>Eukaryota</taxon>
        <taxon>Viridiplantae</taxon>
        <taxon>Streptophyta</taxon>
        <taxon>Embryophyta</taxon>
        <taxon>Tracheophyta</taxon>
        <taxon>Spermatophyta</taxon>
        <taxon>Magnoliopsida</taxon>
        <taxon>eudicotyledons</taxon>
        <taxon>Gunneridae</taxon>
        <taxon>Pentapetalae</taxon>
        <taxon>rosids</taxon>
        <taxon>fabids</taxon>
        <taxon>Fabales</taxon>
        <taxon>Fabaceae</taxon>
        <taxon>Papilionoideae</taxon>
        <taxon>50 kb inversion clade</taxon>
        <taxon>dalbergioids sensu lato</taxon>
        <taxon>Dalbergieae</taxon>
        <taxon>Pterocarpus clade</taxon>
        <taxon>Arachis</taxon>
    </lineage>
</organism>
<feature type="region of interest" description="Disordered" evidence="3">
    <location>
        <begin position="1"/>
        <end position="23"/>
    </location>
</feature>
<evidence type="ECO:0000256" key="2">
    <source>
        <dbReference type="SAM" id="Coils"/>
    </source>
</evidence>
<dbReference type="PANTHER" id="PTHR31495:SF15">
    <property type="entry name" value="CALEOSIN"/>
    <property type="match status" value="1"/>
</dbReference>
<evidence type="ECO:0000256" key="3">
    <source>
        <dbReference type="SAM" id="MobiDB-lite"/>
    </source>
</evidence>
<proteinExistence type="inferred from homology"/>
<feature type="region of interest" description="Disordered" evidence="3">
    <location>
        <begin position="219"/>
        <end position="280"/>
    </location>
</feature>
<dbReference type="EMBL" id="SDMP01000007">
    <property type="protein sequence ID" value="RYR46966.1"/>
    <property type="molecule type" value="Genomic_DNA"/>
</dbReference>
<dbReference type="AlphaFoldDB" id="A0A445C7P5"/>
<feature type="compositionally biased region" description="Polar residues" evidence="3">
    <location>
        <begin position="241"/>
        <end position="271"/>
    </location>
</feature>
<dbReference type="GO" id="GO:0004497">
    <property type="term" value="F:monooxygenase activity"/>
    <property type="evidence" value="ECO:0007669"/>
    <property type="project" value="TreeGrafter"/>
</dbReference>
<evidence type="ECO:0000313" key="4">
    <source>
        <dbReference type="EMBL" id="RYR46966.1"/>
    </source>
</evidence>
<name>A0A445C7P5_ARAHY</name>
<dbReference type="Proteomes" id="UP000289738">
    <property type="component" value="Chromosome A07"/>
</dbReference>
<evidence type="ECO:0000313" key="5">
    <source>
        <dbReference type="Proteomes" id="UP000289738"/>
    </source>
</evidence>
<keyword evidence="2" id="KW-0175">Coiled coil</keyword>
<feature type="coiled-coil region" evidence="2">
    <location>
        <begin position="172"/>
        <end position="206"/>
    </location>
</feature>
<accession>A0A445C7P5</accession>
<dbReference type="GO" id="GO:0005509">
    <property type="term" value="F:calcium ion binding"/>
    <property type="evidence" value="ECO:0007669"/>
    <property type="project" value="TreeGrafter"/>
</dbReference>
<reference evidence="4 5" key="1">
    <citation type="submission" date="2019-01" db="EMBL/GenBank/DDBJ databases">
        <title>Sequencing of cultivated peanut Arachis hypogaea provides insights into genome evolution and oil improvement.</title>
        <authorList>
            <person name="Chen X."/>
        </authorList>
    </citation>
    <scope>NUCLEOTIDE SEQUENCE [LARGE SCALE GENOMIC DNA]</scope>
    <source>
        <strain evidence="5">cv. Fuhuasheng</strain>
        <tissue evidence="4">Leaves</tissue>
    </source>
</reference>